<evidence type="ECO:0000256" key="3">
    <source>
        <dbReference type="ARBA" id="ARBA00005985"/>
    </source>
</evidence>
<keyword evidence="4" id="KW-1003">Cell membrane</keyword>
<dbReference type="GO" id="GO:0006744">
    <property type="term" value="P:ubiquinone biosynthetic process"/>
    <property type="evidence" value="ECO:0007669"/>
    <property type="project" value="UniProtKB-KW"/>
</dbReference>
<feature type="transmembrane region" description="Helical" evidence="12">
    <location>
        <begin position="147"/>
        <end position="167"/>
    </location>
</feature>
<dbReference type="InterPro" id="IPR039653">
    <property type="entry name" value="Prenyltransferase"/>
</dbReference>
<dbReference type="FunFam" id="1.20.120.1780:FF:000001">
    <property type="entry name" value="4-hydroxybenzoate octaprenyltransferase"/>
    <property type="match status" value="1"/>
</dbReference>
<dbReference type="Pfam" id="PF01040">
    <property type="entry name" value="UbiA"/>
    <property type="match status" value="1"/>
</dbReference>
<evidence type="ECO:0000256" key="6">
    <source>
        <dbReference type="ARBA" id="ARBA00022679"/>
    </source>
</evidence>
<feature type="transmembrane region" description="Helical" evidence="12">
    <location>
        <begin position="30"/>
        <end position="50"/>
    </location>
</feature>
<dbReference type="EMBL" id="CP021886">
    <property type="protein sequence ID" value="AWI34231.1"/>
    <property type="molecule type" value="Genomic_DNA"/>
</dbReference>
<evidence type="ECO:0000256" key="2">
    <source>
        <dbReference type="ARBA" id="ARBA00004141"/>
    </source>
</evidence>
<keyword evidence="7" id="KW-0831">Ubiquinone biosynthesis</keyword>
<keyword evidence="6 13" id="KW-0808">Transferase</keyword>
<keyword evidence="9 12" id="KW-1133">Transmembrane helix</keyword>
<dbReference type="EC" id="2.5.1.39" evidence="11"/>
<evidence type="ECO:0000256" key="8">
    <source>
        <dbReference type="ARBA" id="ARBA00022692"/>
    </source>
</evidence>
<feature type="transmembrane region" description="Helical" evidence="12">
    <location>
        <begin position="218"/>
        <end position="236"/>
    </location>
</feature>
<feature type="transmembrane region" description="Helical" evidence="12">
    <location>
        <begin position="122"/>
        <end position="141"/>
    </location>
</feature>
<dbReference type="PANTHER" id="PTHR11048">
    <property type="entry name" value="PRENYLTRANSFERASES"/>
    <property type="match status" value="1"/>
</dbReference>
<dbReference type="AlphaFoldDB" id="A0A2U8FDA3"/>
<evidence type="ECO:0000313" key="13">
    <source>
        <dbReference type="EMBL" id="AWI34231.1"/>
    </source>
</evidence>
<evidence type="ECO:0000256" key="10">
    <source>
        <dbReference type="ARBA" id="ARBA00023136"/>
    </source>
</evidence>
<evidence type="ECO:0000256" key="7">
    <source>
        <dbReference type="ARBA" id="ARBA00022688"/>
    </source>
</evidence>
<evidence type="ECO:0000256" key="5">
    <source>
        <dbReference type="ARBA" id="ARBA00022519"/>
    </source>
</evidence>
<dbReference type="NCBIfam" id="NF041585">
    <property type="entry name" value="MqnP_Cj_Hp"/>
    <property type="match status" value="1"/>
</dbReference>
<feature type="transmembrane region" description="Helical" evidence="12">
    <location>
        <begin position="194"/>
        <end position="212"/>
    </location>
</feature>
<evidence type="ECO:0000256" key="11">
    <source>
        <dbReference type="ARBA" id="ARBA00034524"/>
    </source>
</evidence>
<accession>A0A2U8FDA3</accession>
<comment type="subcellular location">
    <subcellularLocation>
        <location evidence="2">Membrane</location>
        <topology evidence="2">Multi-pass membrane protein</topology>
    </subcellularLocation>
</comment>
<dbReference type="Proteomes" id="UP000244890">
    <property type="component" value="Chromosome"/>
</dbReference>
<keyword evidence="5" id="KW-0997">Cell inner membrane</keyword>
<dbReference type="OrthoDB" id="9782418at2"/>
<evidence type="ECO:0000256" key="1">
    <source>
        <dbReference type="ARBA" id="ARBA00001946"/>
    </source>
</evidence>
<dbReference type="PANTHER" id="PTHR11048:SF28">
    <property type="entry name" value="4-HYDROXYBENZOATE POLYPRENYLTRANSFERASE, MITOCHONDRIAL"/>
    <property type="match status" value="1"/>
</dbReference>
<evidence type="ECO:0000256" key="4">
    <source>
        <dbReference type="ARBA" id="ARBA00022475"/>
    </source>
</evidence>
<dbReference type="NCBIfam" id="NF009515">
    <property type="entry name" value="PRK12874.1"/>
    <property type="match status" value="1"/>
</dbReference>
<keyword evidence="8 12" id="KW-0812">Transmembrane</keyword>
<reference evidence="13 14" key="1">
    <citation type="submission" date="2017-06" db="EMBL/GenBank/DDBJ databases">
        <title>Complete genome of Helicobacter apodemus.</title>
        <authorList>
            <person name="Cho S."/>
        </authorList>
    </citation>
    <scope>NUCLEOTIDE SEQUENCE [LARGE SCALE GENOMIC DNA]</scope>
    <source>
        <strain evidence="14">SNUVETPUB-15-01</strain>
    </source>
</reference>
<name>A0A2U8FDA3_9HELI</name>
<evidence type="ECO:0000256" key="12">
    <source>
        <dbReference type="SAM" id="Phobius"/>
    </source>
</evidence>
<evidence type="ECO:0000313" key="14">
    <source>
        <dbReference type="Proteomes" id="UP000244890"/>
    </source>
</evidence>
<dbReference type="RefSeq" id="WP_108911061.1">
    <property type="nucleotide sequence ID" value="NZ_CP021886.1"/>
</dbReference>
<comment type="cofactor">
    <cofactor evidence="1">
        <name>Mg(2+)</name>
        <dbReference type="ChEBI" id="CHEBI:18420"/>
    </cofactor>
</comment>
<comment type="similarity">
    <text evidence="3">Belongs to the UbiA prenyltransferase family.</text>
</comment>
<proteinExistence type="inferred from homology"/>
<evidence type="ECO:0000256" key="9">
    <source>
        <dbReference type="ARBA" id="ARBA00022989"/>
    </source>
</evidence>
<dbReference type="Gene3D" id="1.20.120.1780">
    <property type="entry name" value="UbiA prenyltransferase"/>
    <property type="match status" value="1"/>
</dbReference>
<gene>
    <name evidence="13" type="ORF">CDV25_05235</name>
</gene>
<dbReference type="KEGG" id="had:CDV25_05235"/>
<dbReference type="FunFam" id="1.10.357.140:FF:000008">
    <property type="entry name" value="4-hydroxybenzoate octaprenyltransferase"/>
    <property type="match status" value="1"/>
</dbReference>
<dbReference type="InterPro" id="IPR006371">
    <property type="entry name" value="Polyprenyltransferase_UbiA-li"/>
</dbReference>
<feature type="transmembrane region" description="Helical" evidence="12">
    <location>
        <begin position="248"/>
        <end position="270"/>
    </location>
</feature>
<dbReference type="Gene3D" id="1.10.357.140">
    <property type="entry name" value="UbiA prenyltransferase"/>
    <property type="match status" value="1"/>
</dbReference>
<dbReference type="GO" id="GO:0005886">
    <property type="term" value="C:plasma membrane"/>
    <property type="evidence" value="ECO:0007669"/>
    <property type="project" value="TreeGrafter"/>
</dbReference>
<dbReference type="NCBIfam" id="TIGR01475">
    <property type="entry name" value="ubiA_other"/>
    <property type="match status" value="1"/>
</dbReference>
<feature type="transmembrane region" description="Helical" evidence="12">
    <location>
        <begin position="71"/>
        <end position="93"/>
    </location>
</feature>
<feature type="transmembrane region" description="Helical" evidence="12">
    <location>
        <begin position="99"/>
        <end position="115"/>
    </location>
</feature>
<keyword evidence="10 12" id="KW-0472">Membrane</keyword>
<dbReference type="GO" id="GO:0008412">
    <property type="term" value="F:4-hydroxybenzoate polyprenyltransferase activity"/>
    <property type="evidence" value="ECO:0007669"/>
    <property type="project" value="UniProtKB-EC"/>
</dbReference>
<sequence>MFEHSIFSMPFIFIAMCVAANGWFGWKLLIFGVIATLSARNFAMAFNRCVDRRFDKTNPRTQNRPSVDGRISVKAMIVFIGINALIFILVSFFINPLCFYLSFPILGVLAGYSLVKRVSSLAHLVLGLCLGLAPIAGVVAVSGEVLLWSLPLCVGVLFWVAGFDLLYSLQDVQHDKKEGLHSIPSFLGIERTLYLSRIFHILVIVFWALFIYWAKLGIFMWVGLVIAALFLAYEQYLVAKNFHNIPRAFFSVNGYLGVIFFGFCILDLVIRG</sequence>
<protein>
    <recommendedName>
        <fullName evidence="11">4-hydroxybenzoate polyprenyltransferase</fullName>
        <ecNumber evidence="11">2.5.1.39</ecNumber>
    </recommendedName>
</protein>
<organism evidence="13 14">
    <name type="scientific">Helicobacter apodemus</name>
    <dbReference type="NCBI Taxonomy" id="135569"/>
    <lineage>
        <taxon>Bacteria</taxon>
        <taxon>Pseudomonadati</taxon>
        <taxon>Campylobacterota</taxon>
        <taxon>Epsilonproteobacteria</taxon>
        <taxon>Campylobacterales</taxon>
        <taxon>Helicobacteraceae</taxon>
        <taxon>Helicobacter</taxon>
    </lineage>
</organism>
<dbReference type="InterPro" id="IPR000537">
    <property type="entry name" value="UbiA_prenyltransferase"/>
</dbReference>
<dbReference type="InterPro" id="IPR044878">
    <property type="entry name" value="UbiA_sf"/>
</dbReference>
<feature type="transmembrane region" description="Helical" evidence="12">
    <location>
        <begin position="7"/>
        <end position="24"/>
    </location>
</feature>
<dbReference type="CDD" id="cd13959">
    <property type="entry name" value="PT_UbiA_COQ2"/>
    <property type="match status" value="1"/>
</dbReference>